<feature type="compositionally biased region" description="Gly residues" evidence="1">
    <location>
        <begin position="172"/>
        <end position="187"/>
    </location>
</feature>
<sequence>MKRRNAPEGCNEDPRTAPTEVHVLSSADAGDNCHNEETAVSESPENVARLSDPNTQSKSNKQANERANKARLSKKQTTLDMFKSGGRSSCHVVRWPPDGGPARPLYLLPPAALTGPGEGGRFGCIKTIGDNGHPRGSALNADPRSVSISPLSESSGAGALGGGWEGGDRLEGGGGLSGRAGSSGRGGASAALKASSAASTDWKDTAEFVEQVLQLWKVLNCKSPSQSDLLNDPDRVPVDCVNTKPREQSRNMGQESNRYGSHWKCSYAIINERHF</sequence>
<proteinExistence type="predicted"/>
<accession>A0AAV4J3X5</accession>
<gene>
    <name evidence="2" type="ORF">ElyMa_003229900</name>
</gene>
<name>A0AAV4J3X5_9GAST</name>
<comment type="caution">
    <text evidence="2">The sequence shown here is derived from an EMBL/GenBank/DDBJ whole genome shotgun (WGS) entry which is preliminary data.</text>
</comment>
<protein>
    <submittedName>
        <fullName evidence="2">Uncharacterized protein</fullName>
    </submittedName>
</protein>
<evidence type="ECO:0000256" key="1">
    <source>
        <dbReference type="SAM" id="MobiDB-lite"/>
    </source>
</evidence>
<feature type="region of interest" description="Disordered" evidence="1">
    <location>
        <begin position="143"/>
        <end position="188"/>
    </location>
</feature>
<feature type="compositionally biased region" description="Polar residues" evidence="1">
    <location>
        <begin position="52"/>
        <end position="62"/>
    </location>
</feature>
<evidence type="ECO:0000313" key="3">
    <source>
        <dbReference type="Proteomes" id="UP000762676"/>
    </source>
</evidence>
<feature type="region of interest" description="Disordered" evidence="1">
    <location>
        <begin position="1"/>
        <end position="74"/>
    </location>
</feature>
<evidence type="ECO:0000313" key="2">
    <source>
        <dbReference type="EMBL" id="GFS17070.1"/>
    </source>
</evidence>
<keyword evidence="3" id="KW-1185">Reference proteome</keyword>
<reference evidence="2 3" key="1">
    <citation type="journal article" date="2021" name="Elife">
        <title>Chloroplast acquisition without the gene transfer in kleptoplastic sea slugs, Plakobranchus ocellatus.</title>
        <authorList>
            <person name="Maeda T."/>
            <person name="Takahashi S."/>
            <person name="Yoshida T."/>
            <person name="Shimamura S."/>
            <person name="Takaki Y."/>
            <person name="Nagai Y."/>
            <person name="Toyoda A."/>
            <person name="Suzuki Y."/>
            <person name="Arimoto A."/>
            <person name="Ishii H."/>
            <person name="Satoh N."/>
            <person name="Nishiyama T."/>
            <person name="Hasebe M."/>
            <person name="Maruyama T."/>
            <person name="Minagawa J."/>
            <person name="Obokata J."/>
            <person name="Shigenobu S."/>
        </authorList>
    </citation>
    <scope>NUCLEOTIDE SEQUENCE [LARGE SCALE GENOMIC DNA]</scope>
</reference>
<organism evidence="2 3">
    <name type="scientific">Elysia marginata</name>
    <dbReference type="NCBI Taxonomy" id="1093978"/>
    <lineage>
        <taxon>Eukaryota</taxon>
        <taxon>Metazoa</taxon>
        <taxon>Spiralia</taxon>
        <taxon>Lophotrochozoa</taxon>
        <taxon>Mollusca</taxon>
        <taxon>Gastropoda</taxon>
        <taxon>Heterobranchia</taxon>
        <taxon>Euthyneura</taxon>
        <taxon>Panpulmonata</taxon>
        <taxon>Sacoglossa</taxon>
        <taxon>Placobranchoidea</taxon>
        <taxon>Plakobranchidae</taxon>
        <taxon>Elysia</taxon>
    </lineage>
</organism>
<dbReference type="EMBL" id="BMAT01006648">
    <property type="protein sequence ID" value="GFS17070.1"/>
    <property type="molecule type" value="Genomic_DNA"/>
</dbReference>
<dbReference type="Proteomes" id="UP000762676">
    <property type="component" value="Unassembled WGS sequence"/>
</dbReference>
<dbReference type="AlphaFoldDB" id="A0AAV4J3X5"/>